<dbReference type="InterPro" id="IPR038987">
    <property type="entry name" value="MoeA-like"/>
</dbReference>
<dbReference type="Proteomes" id="UP000320461">
    <property type="component" value="Unassembled WGS sequence"/>
</dbReference>
<gene>
    <name evidence="14" type="ORF">CGE01nite_13740</name>
</gene>
<comment type="caution">
    <text evidence="14">The sequence shown here is derived from an EMBL/GenBank/DDBJ whole genome shotgun (WGS) entry which is preliminary data.</text>
</comment>
<reference evidence="14 15" key="1">
    <citation type="submission" date="2019-06" db="EMBL/GenBank/DDBJ databases">
        <title>Whole genome shotgun sequence of Cellulomonas gelida NBRC 3748.</title>
        <authorList>
            <person name="Hosoyama A."/>
            <person name="Uohara A."/>
            <person name="Ohji S."/>
            <person name="Ichikawa N."/>
        </authorList>
    </citation>
    <scope>NUCLEOTIDE SEQUENCE [LARGE SCALE GENOMIC DNA]</scope>
    <source>
        <strain evidence="14 15">NBRC 3748</strain>
    </source>
</reference>
<evidence type="ECO:0000259" key="13">
    <source>
        <dbReference type="SMART" id="SM00852"/>
    </source>
</evidence>
<dbReference type="EC" id="2.10.1.1" evidence="11"/>
<dbReference type="CDD" id="cd00887">
    <property type="entry name" value="MoeA"/>
    <property type="match status" value="1"/>
</dbReference>
<dbReference type="InterPro" id="IPR036425">
    <property type="entry name" value="MoaB/Mog-like_dom_sf"/>
</dbReference>
<keyword evidence="5 11" id="KW-0500">Molybdenum</keyword>
<evidence type="ECO:0000256" key="2">
    <source>
        <dbReference type="ARBA" id="ARBA00002901"/>
    </source>
</evidence>
<dbReference type="UniPathway" id="UPA00344"/>
<evidence type="ECO:0000256" key="1">
    <source>
        <dbReference type="ARBA" id="ARBA00001946"/>
    </source>
</evidence>
<dbReference type="Gene3D" id="2.40.340.10">
    <property type="entry name" value="MoeA, C-terminal, domain IV"/>
    <property type="match status" value="1"/>
</dbReference>
<evidence type="ECO:0000313" key="15">
    <source>
        <dbReference type="Proteomes" id="UP000320461"/>
    </source>
</evidence>
<keyword evidence="15" id="KW-1185">Reference proteome</keyword>
<evidence type="ECO:0000256" key="5">
    <source>
        <dbReference type="ARBA" id="ARBA00022505"/>
    </source>
</evidence>
<name>A0A4Y3KJP8_9CELL</name>
<keyword evidence="6 11" id="KW-0808">Transferase</keyword>
<dbReference type="Pfam" id="PF03453">
    <property type="entry name" value="MoeA_N"/>
    <property type="match status" value="1"/>
</dbReference>
<dbReference type="RefSeq" id="WP_141369841.1">
    <property type="nucleotide sequence ID" value="NZ_BJLQ01000011.1"/>
</dbReference>
<keyword evidence="7 11" id="KW-0479">Metal-binding</keyword>
<evidence type="ECO:0000313" key="14">
    <source>
        <dbReference type="EMBL" id="GEA84123.1"/>
    </source>
</evidence>
<dbReference type="InterPro" id="IPR001453">
    <property type="entry name" value="MoaB/Mog_dom"/>
</dbReference>
<dbReference type="GO" id="GO:0005829">
    <property type="term" value="C:cytosol"/>
    <property type="evidence" value="ECO:0007669"/>
    <property type="project" value="TreeGrafter"/>
</dbReference>
<organism evidence="14 15">
    <name type="scientific">Cellulomonas gelida</name>
    <dbReference type="NCBI Taxonomy" id="1712"/>
    <lineage>
        <taxon>Bacteria</taxon>
        <taxon>Bacillati</taxon>
        <taxon>Actinomycetota</taxon>
        <taxon>Actinomycetes</taxon>
        <taxon>Micrococcales</taxon>
        <taxon>Cellulomonadaceae</taxon>
        <taxon>Cellulomonas</taxon>
    </lineage>
</organism>
<dbReference type="SUPFAM" id="SSF53218">
    <property type="entry name" value="Molybdenum cofactor biosynthesis proteins"/>
    <property type="match status" value="1"/>
</dbReference>
<evidence type="ECO:0000256" key="9">
    <source>
        <dbReference type="ARBA" id="ARBA00023150"/>
    </source>
</evidence>
<comment type="cofactor">
    <cofactor evidence="1 11">
        <name>Mg(2+)</name>
        <dbReference type="ChEBI" id="CHEBI:18420"/>
    </cofactor>
</comment>
<dbReference type="NCBIfam" id="TIGR00177">
    <property type="entry name" value="molyb_syn"/>
    <property type="match status" value="1"/>
</dbReference>
<dbReference type="Gene3D" id="3.90.105.10">
    <property type="entry name" value="Molybdopterin biosynthesis moea protein, domain 2"/>
    <property type="match status" value="1"/>
</dbReference>
<evidence type="ECO:0000256" key="11">
    <source>
        <dbReference type="RuleBase" id="RU365090"/>
    </source>
</evidence>
<evidence type="ECO:0000256" key="4">
    <source>
        <dbReference type="ARBA" id="ARBA00010763"/>
    </source>
</evidence>
<dbReference type="EMBL" id="BJLQ01000011">
    <property type="protein sequence ID" value="GEA84123.1"/>
    <property type="molecule type" value="Genomic_DNA"/>
</dbReference>
<keyword evidence="9 11" id="KW-0501">Molybdenum cofactor biosynthesis</keyword>
<evidence type="ECO:0000256" key="10">
    <source>
        <dbReference type="ARBA" id="ARBA00047317"/>
    </source>
</evidence>
<dbReference type="OrthoDB" id="9804758at2"/>
<comment type="function">
    <text evidence="2 11">Catalyzes the insertion of molybdate into adenylated molybdopterin with the concomitant release of AMP.</text>
</comment>
<dbReference type="PANTHER" id="PTHR10192:SF5">
    <property type="entry name" value="GEPHYRIN"/>
    <property type="match status" value="1"/>
</dbReference>
<dbReference type="GO" id="GO:0046872">
    <property type="term" value="F:metal ion binding"/>
    <property type="evidence" value="ECO:0007669"/>
    <property type="project" value="UniProtKB-UniRule"/>
</dbReference>
<dbReference type="PANTHER" id="PTHR10192">
    <property type="entry name" value="MOLYBDOPTERIN BIOSYNTHESIS PROTEIN"/>
    <property type="match status" value="1"/>
</dbReference>
<dbReference type="AlphaFoldDB" id="A0A4Y3KJP8"/>
<dbReference type="FunFam" id="3.40.980.10:FF:000004">
    <property type="entry name" value="Molybdopterin molybdenumtransferase"/>
    <property type="match status" value="1"/>
</dbReference>
<dbReference type="NCBIfam" id="NF045515">
    <property type="entry name" value="Glp_gephyrin"/>
    <property type="match status" value="1"/>
</dbReference>
<dbReference type="SUPFAM" id="SSF63867">
    <property type="entry name" value="MoeA C-terminal domain-like"/>
    <property type="match status" value="1"/>
</dbReference>
<dbReference type="Gene3D" id="3.40.980.10">
    <property type="entry name" value="MoaB/Mog-like domain"/>
    <property type="match status" value="1"/>
</dbReference>
<dbReference type="SUPFAM" id="SSF63882">
    <property type="entry name" value="MoeA N-terminal region -like"/>
    <property type="match status" value="1"/>
</dbReference>
<evidence type="ECO:0000256" key="6">
    <source>
        <dbReference type="ARBA" id="ARBA00022679"/>
    </source>
</evidence>
<protein>
    <recommendedName>
        <fullName evidence="11">Molybdopterin molybdenumtransferase</fullName>
        <ecNumber evidence="11">2.10.1.1</ecNumber>
    </recommendedName>
</protein>
<accession>A0A4Y3KJP8</accession>
<dbReference type="InterPro" id="IPR005110">
    <property type="entry name" value="MoeA_linker/N"/>
</dbReference>
<dbReference type="Pfam" id="PF00994">
    <property type="entry name" value="MoCF_biosynth"/>
    <property type="match status" value="1"/>
</dbReference>
<comment type="similarity">
    <text evidence="4 11">Belongs to the MoeA family.</text>
</comment>
<proteinExistence type="inferred from homology"/>
<dbReference type="GO" id="GO:0061599">
    <property type="term" value="F:molybdopterin molybdotransferase activity"/>
    <property type="evidence" value="ECO:0007669"/>
    <property type="project" value="UniProtKB-UniRule"/>
</dbReference>
<feature type="compositionally biased region" description="Basic and acidic residues" evidence="12">
    <location>
        <begin position="381"/>
        <end position="392"/>
    </location>
</feature>
<dbReference type="Gene3D" id="2.170.190.11">
    <property type="entry name" value="Molybdopterin biosynthesis moea protein, domain 3"/>
    <property type="match status" value="1"/>
</dbReference>
<evidence type="ECO:0000256" key="12">
    <source>
        <dbReference type="SAM" id="MobiDB-lite"/>
    </source>
</evidence>
<evidence type="ECO:0000256" key="3">
    <source>
        <dbReference type="ARBA" id="ARBA00005046"/>
    </source>
</evidence>
<comment type="pathway">
    <text evidence="3 11">Cofactor biosynthesis; molybdopterin biosynthesis.</text>
</comment>
<evidence type="ECO:0000256" key="8">
    <source>
        <dbReference type="ARBA" id="ARBA00022842"/>
    </source>
</evidence>
<sequence>MRSLDEHRAATLALAAPLPAIEVPLLDALGLVLAADVTTQAALPRWDNSAMDGYAVRAADVAAAAVDAGVVLRVVGDVAAGSADEPEVAPGTAVRIMTGAPLPPGADAVVPVEQTAVPDAPAGDPAEPQWADGGGAGLVEVRAAVAPGAHVRRAGEDADAGEAVLPAGALVGPTHLAAAASVGRATLVVHRRPRIAVISTGDELVEPGAELRRGQIPDSNSWLLAAAVLDAGAEPLRLGPVADDPAALHRLLVGLDAGEHGTVDGIVTSGGVSVGAFDVVKAALADERGVEFVRVAVQPGKPQGLGRLPGGTPIWTLPGNPVSTHASFEVFVRPAIRRMLGLADVERPRTRVVVGEGWRTPPARAQLMPVRRVPSDEVPADDVRSDDVRSDDVSSDEGGLPRVRRATARGSGSHLVARLPQAHGLAIVPADVDEVRAGDTLEVFWT</sequence>
<dbReference type="InterPro" id="IPR036688">
    <property type="entry name" value="MoeA_C_domain_IV_sf"/>
</dbReference>
<feature type="domain" description="MoaB/Mog" evidence="13">
    <location>
        <begin position="196"/>
        <end position="338"/>
    </location>
</feature>
<feature type="region of interest" description="Disordered" evidence="12">
    <location>
        <begin position="373"/>
        <end position="411"/>
    </location>
</feature>
<dbReference type="FunFam" id="2.170.190.11:FF:000004">
    <property type="entry name" value="Molybdopterin molybdenumtransferase"/>
    <property type="match status" value="1"/>
</dbReference>
<dbReference type="GO" id="GO:0006777">
    <property type="term" value="P:Mo-molybdopterin cofactor biosynthetic process"/>
    <property type="evidence" value="ECO:0007669"/>
    <property type="project" value="UniProtKB-UniRule"/>
</dbReference>
<dbReference type="InterPro" id="IPR036135">
    <property type="entry name" value="MoeA_linker/N_sf"/>
</dbReference>
<evidence type="ECO:0000256" key="7">
    <source>
        <dbReference type="ARBA" id="ARBA00022723"/>
    </source>
</evidence>
<comment type="catalytic activity">
    <reaction evidence="10">
        <text>adenylyl-molybdopterin + molybdate = Mo-molybdopterin + AMP + H(+)</text>
        <dbReference type="Rhea" id="RHEA:35047"/>
        <dbReference type="ChEBI" id="CHEBI:15378"/>
        <dbReference type="ChEBI" id="CHEBI:36264"/>
        <dbReference type="ChEBI" id="CHEBI:62727"/>
        <dbReference type="ChEBI" id="CHEBI:71302"/>
        <dbReference type="ChEBI" id="CHEBI:456215"/>
        <dbReference type="EC" id="2.10.1.1"/>
    </reaction>
</comment>
<keyword evidence="8 11" id="KW-0460">Magnesium</keyword>
<dbReference type="SMART" id="SM00852">
    <property type="entry name" value="MoCF_biosynth"/>
    <property type="match status" value="1"/>
</dbReference>